<reference evidence="2 3" key="1">
    <citation type="submission" date="2021-03" db="EMBL/GenBank/DDBJ databases">
        <title>Whole Genome Sequencing of Mycobacterium tuberculosis clinical isolates from Arunachal Pradesh, India.</title>
        <authorList>
            <person name="Singh S."/>
            <person name="Mudliar S.R."/>
            <person name="Kulsum U."/>
            <person name="Rufai S.B."/>
            <person name="Singh P.K."/>
            <person name="Umpo M."/>
            <person name="Nyori M."/>
        </authorList>
    </citation>
    <scope>NUCLEOTIDE SEQUENCE [LARGE SCALE GENOMIC DNA]</scope>
    <source>
        <strain evidence="2 3">OMICS/BPL/0142/20/SP</strain>
    </source>
</reference>
<dbReference type="Proteomes" id="UP000671119">
    <property type="component" value="Unassembled WGS sequence"/>
</dbReference>
<dbReference type="RefSeq" id="WP_209925111.1">
    <property type="nucleotide sequence ID" value="NZ_JAGIZI010000132.1"/>
</dbReference>
<feature type="domain" description="HTH-like" evidence="1">
    <location>
        <begin position="7"/>
        <end position="64"/>
    </location>
</feature>
<accession>A0ABD4Q799</accession>
<dbReference type="AlphaFoldDB" id="A0ABD4Q799"/>
<dbReference type="PANTHER" id="PTHR46889:SF4">
    <property type="entry name" value="TRANSPOSASE INSO FOR INSERTION SEQUENCE ELEMENT IS911B-RELATED"/>
    <property type="match status" value="1"/>
</dbReference>
<gene>
    <name evidence="2" type="ORF">J8J21_20655</name>
</gene>
<dbReference type="InterPro" id="IPR050900">
    <property type="entry name" value="Transposase_IS3/IS150/IS904"/>
</dbReference>
<dbReference type="InterPro" id="IPR025948">
    <property type="entry name" value="HTH-like_dom"/>
</dbReference>
<organism evidence="2 3">
    <name type="scientific">Mycobacterium tuberculosis</name>
    <dbReference type="NCBI Taxonomy" id="1773"/>
    <lineage>
        <taxon>Bacteria</taxon>
        <taxon>Bacillati</taxon>
        <taxon>Actinomycetota</taxon>
        <taxon>Actinomycetes</taxon>
        <taxon>Mycobacteriales</taxon>
        <taxon>Mycobacteriaceae</taxon>
        <taxon>Mycobacterium</taxon>
        <taxon>Mycobacterium tuberculosis complex</taxon>
    </lineage>
</organism>
<feature type="non-terminal residue" evidence="2">
    <location>
        <position position="108"/>
    </location>
</feature>
<evidence type="ECO:0000259" key="1">
    <source>
        <dbReference type="Pfam" id="PF13276"/>
    </source>
</evidence>
<dbReference type="PANTHER" id="PTHR46889">
    <property type="entry name" value="TRANSPOSASE INSF FOR INSERTION SEQUENCE IS3B-RELATED"/>
    <property type="match status" value="1"/>
</dbReference>
<evidence type="ECO:0000313" key="3">
    <source>
        <dbReference type="Proteomes" id="UP000671119"/>
    </source>
</evidence>
<proteinExistence type="predicted"/>
<protein>
    <submittedName>
        <fullName evidence="2">IS3 family transposase</fullName>
    </submittedName>
</protein>
<comment type="caution">
    <text evidence="2">The sequence shown here is derived from an EMBL/GenBank/DDBJ whole genome shotgun (WGS) entry which is preliminary data.</text>
</comment>
<name>A0ABD4Q799_MYCTX</name>
<dbReference type="EMBL" id="JAGIZI010000132">
    <property type="protein sequence ID" value="MBP0685457.1"/>
    <property type="molecule type" value="Genomic_DNA"/>
</dbReference>
<sequence length="108" mass="11932">VTATQARREALKMEVERVFHKQRGTAGCRRIAAILNDEGHPASVGLVADLMRELGLAAIQRKAYKRTTVPDDKAQVFSDKLDRDFAPESHRPGESLVGDITYLRTGQG</sequence>
<feature type="non-terminal residue" evidence="2">
    <location>
        <position position="1"/>
    </location>
</feature>
<dbReference type="Pfam" id="PF13276">
    <property type="entry name" value="HTH_21"/>
    <property type="match status" value="1"/>
</dbReference>
<evidence type="ECO:0000313" key="2">
    <source>
        <dbReference type="EMBL" id="MBP0685457.1"/>
    </source>
</evidence>